<feature type="domain" description="USP" evidence="4">
    <location>
        <begin position="283"/>
        <end position="568"/>
    </location>
</feature>
<evidence type="ECO:0000313" key="6">
    <source>
        <dbReference type="Proteomes" id="UP001279734"/>
    </source>
</evidence>
<evidence type="ECO:0000256" key="1">
    <source>
        <dbReference type="ARBA" id="ARBA00009085"/>
    </source>
</evidence>
<protein>
    <recommendedName>
        <fullName evidence="2">Ubiquitin carboxyl-terminal hydrolase</fullName>
        <ecNumber evidence="2">3.4.19.12</ecNumber>
    </recommendedName>
</protein>
<keyword evidence="2" id="KW-0788">Thiol protease</keyword>
<dbReference type="GO" id="GO:0016579">
    <property type="term" value="P:protein deubiquitination"/>
    <property type="evidence" value="ECO:0007669"/>
    <property type="project" value="InterPro"/>
</dbReference>
<dbReference type="EMBL" id="BSYO01000025">
    <property type="protein sequence ID" value="GMH22595.1"/>
    <property type="molecule type" value="Genomic_DNA"/>
</dbReference>
<dbReference type="GO" id="GO:0005829">
    <property type="term" value="C:cytosol"/>
    <property type="evidence" value="ECO:0007669"/>
    <property type="project" value="TreeGrafter"/>
</dbReference>
<feature type="region of interest" description="Disordered" evidence="3">
    <location>
        <begin position="1"/>
        <end position="89"/>
    </location>
</feature>
<keyword evidence="2" id="KW-0378">Hydrolase</keyword>
<dbReference type="GO" id="GO:0005634">
    <property type="term" value="C:nucleus"/>
    <property type="evidence" value="ECO:0007669"/>
    <property type="project" value="TreeGrafter"/>
</dbReference>
<dbReference type="GO" id="GO:0006508">
    <property type="term" value="P:proteolysis"/>
    <property type="evidence" value="ECO:0007669"/>
    <property type="project" value="UniProtKB-KW"/>
</dbReference>
<dbReference type="InterPro" id="IPR028889">
    <property type="entry name" value="USP"/>
</dbReference>
<feature type="region of interest" description="Disordered" evidence="3">
    <location>
        <begin position="679"/>
        <end position="760"/>
    </location>
</feature>
<evidence type="ECO:0000256" key="2">
    <source>
        <dbReference type="RuleBase" id="RU366025"/>
    </source>
</evidence>
<dbReference type="AlphaFoldDB" id="A0AAD3T335"/>
<comment type="similarity">
    <text evidence="1 2">Belongs to the peptidase C19 family.</text>
</comment>
<evidence type="ECO:0000256" key="3">
    <source>
        <dbReference type="SAM" id="MobiDB-lite"/>
    </source>
</evidence>
<name>A0AAD3T335_NEPGR</name>
<feature type="compositionally biased region" description="Polar residues" evidence="3">
    <location>
        <begin position="42"/>
        <end position="55"/>
    </location>
</feature>
<comment type="function">
    <text evidence="2">Recognizes and hydrolyzes the peptide bond at the C-terminal Gly of ubiquitin. Involved in the processing of poly-ubiquitin precursors as well as that of ubiquitinated proteins.</text>
</comment>
<reference evidence="5" key="1">
    <citation type="submission" date="2023-05" db="EMBL/GenBank/DDBJ databases">
        <title>Nepenthes gracilis genome sequencing.</title>
        <authorList>
            <person name="Fukushima K."/>
        </authorList>
    </citation>
    <scope>NUCLEOTIDE SEQUENCE</scope>
    <source>
        <strain evidence="5">SING2019-196</strain>
    </source>
</reference>
<feature type="region of interest" description="Disordered" evidence="3">
    <location>
        <begin position="152"/>
        <end position="199"/>
    </location>
</feature>
<sequence>MDEEMQSPKASNFPSNGPQSLETPDKSSDELKNKENLLPETLETSNLPSICSQFLETLEKGSDDSKNEENKLTETTLEAIDSPSVFSPSSKILEKSSADYKGEVNPLPETVETDNLSSDCLRFSEATKIEEPHLSQTVNTNHDQELVVIAPTSNLSGSSDDPSRSNPLKAASDGLSNLSCLPRRDITSDDDDENDADGDVDLTITRSTWVPVHCNRPLGRYSFAHGQSRHWHGRCDCRIDRRFPYPCNFGEGEPSCFQYDSNEAEANPWAHGYEESEPVLVGAGLANLGNTCFLNAVLQCITHTVPLVRGLCSENQMPRSCGHGEGFCVLCAFCDHIKESLETPEQMIFPYNLVNNMSYKLDSCWWNHLKDSTDVFPKDDGLVKQVFGGCLVSQLRCCNCGHNSDTYEPLIDLSLEIEHVDNLSSALESFTKVETIEDTEIKFTCEGCKQQVLVEKQLKLDEAPSVVVFHLKRFKSDGLSVEKIDKDVNYPLVLDLKPYAIGSQSVDLKYELYAIVVHIGLSSTSGHYSSYIRSAPDTWYWFDDSKVRQVPGEVALSQEAYILFYAKKGTPWPCTLIETSRRCLLNNSPNSVLDNVDQRCAPNCYIANQYFSNVRDNRDVIGEPSMQSCDGRKPDGVDMSGETHGDQVEMTGHPHDWVGTSGPEHDEAGMSGRVNAQESAEVNNSNDIVSNNEKECSSSPRGKSTWETVNENERKSTLCLPEENSRDREVNDVGNNADIHPCTPPRSPSPDIYSEEPPEASYQIPRNHLKAEHGAPLKKSMDKAMHDLKRKEAMKYVRTRMPSCRHGLMVYLDGSRRDSNKKRNASSFKAGRSPVRTRH</sequence>
<feature type="compositionally biased region" description="Basic and acidic residues" evidence="3">
    <location>
        <begin position="57"/>
        <end position="72"/>
    </location>
</feature>
<keyword evidence="2" id="KW-0833">Ubl conjugation pathway</keyword>
<dbReference type="Pfam" id="PF00443">
    <property type="entry name" value="UCH"/>
    <property type="match status" value="1"/>
</dbReference>
<dbReference type="SUPFAM" id="SSF54001">
    <property type="entry name" value="Cysteine proteinases"/>
    <property type="match status" value="1"/>
</dbReference>
<keyword evidence="2" id="KW-0645">Protease</keyword>
<dbReference type="InterPro" id="IPR018200">
    <property type="entry name" value="USP_CS"/>
</dbReference>
<dbReference type="EC" id="3.4.19.12" evidence="2"/>
<gene>
    <name evidence="5" type="ORF">Nepgr_024438</name>
</gene>
<dbReference type="PROSITE" id="PS50235">
    <property type="entry name" value="USP_3"/>
    <property type="match status" value="1"/>
</dbReference>
<dbReference type="PANTHER" id="PTHR24006">
    <property type="entry name" value="UBIQUITIN CARBOXYL-TERMINAL HYDROLASE"/>
    <property type="match status" value="1"/>
</dbReference>
<dbReference type="InterPro" id="IPR001394">
    <property type="entry name" value="Peptidase_C19_UCH"/>
</dbReference>
<dbReference type="InterPro" id="IPR050164">
    <property type="entry name" value="Peptidase_C19"/>
</dbReference>
<feature type="compositionally biased region" description="Polar residues" evidence="3">
    <location>
        <begin position="152"/>
        <end position="166"/>
    </location>
</feature>
<keyword evidence="6" id="KW-1185">Reference proteome</keyword>
<feature type="compositionally biased region" description="Polar residues" evidence="3">
    <location>
        <begin position="8"/>
        <end position="22"/>
    </location>
</feature>
<dbReference type="Gene3D" id="3.90.70.10">
    <property type="entry name" value="Cysteine proteinases"/>
    <property type="match status" value="1"/>
</dbReference>
<comment type="caution">
    <text evidence="5">The sequence shown here is derived from an EMBL/GenBank/DDBJ whole genome shotgun (WGS) entry which is preliminary data.</text>
</comment>
<dbReference type="PROSITE" id="PS00973">
    <property type="entry name" value="USP_2"/>
    <property type="match status" value="1"/>
</dbReference>
<dbReference type="PANTHER" id="PTHR24006:SF747">
    <property type="entry name" value="UBIQUITIN CARBOXYL-TERMINAL HYDROLASE 20"/>
    <property type="match status" value="1"/>
</dbReference>
<accession>A0AAD3T335</accession>
<dbReference type="GO" id="GO:0004843">
    <property type="term" value="F:cysteine-type deubiquitinase activity"/>
    <property type="evidence" value="ECO:0007669"/>
    <property type="project" value="UniProtKB-UniRule"/>
</dbReference>
<dbReference type="InterPro" id="IPR038765">
    <property type="entry name" value="Papain-like_cys_pep_sf"/>
</dbReference>
<evidence type="ECO:0000259" key="4">
    <source>
        <dbReference type="PROSITE" id="PS50235"/>
    </source>
</evidence>
<organism evidence="5 6">
    <name type="scientific">Nepenthes gracilis</name>
    <name type="common">Slender pitcher plant</name>
    <dbReference type="NCBI Taxonomy" id="150966"/>
    <lineage>
        <taxon>Eukaryota</taxon>
        <taxon>Viridiplantae</taxon>
        <taxon>Streptophyta</taxon>
        <taxon>Embryophyta</taxon>
        <taxon>Tracheophyta</taxon>
        <taxon>Spermatophyta</taxon>
        <taxon>Magnoliopsida</taxon>
        <taxon>eudicotyledons</taxon>
        <taxon>Gunneridae</taxon>
        <taxon>Pentapetalae</taxon>
        <taxon>Caryophyllales</taxon>
        <taxon>Nepenthaceae</taxon>
        <taxon>Nepenthes</taxon>
    </lineage>
</organism>
<feature type="compositionally biased region" description="Acidic residues" evidence="3">
    <location>
        <begin position="188"/>
        <end position="199"/>
    </location>
</feature>
<dbReference type="PROSITE" id="PS00972">
    <property type="entry name" value="USP_1"/>
    <property type="match status" value="1"/>
</dbReference>
<feature type="compositionally biased region" description="Basic and acidic residues" evidence="3">
    <location>
        <begin position="23"/>
        <end position="37"/>
    </location>
</feature>
<proteinExistence type="inferred from homology"/>
<dbReference type="Proteomes" id="UP001279734">
    <property type="component" value="Unassembled WGS sequence"/>
</dbReference>
<feature type="compositionally biased region" description="Polar residues" evidence="3">
    <location>
        <begin position="679"/>
        <end position="709"/>
    </location>
</feature>
<evidence type="ECO:0000313" key="5">
    <source>
        <dbReference type="EMBL" id="GMH22595.1"/>
    </source>
</evidence>
<feature type="region of interest" description="Disordered" evidence="3">
    <location>
        <begin position="812"/>
        <end position="839"/>
    </location>
</feature>
<comment type="catalytic activity">
    <reaction evidence="2">
        <text>Thiol-dependent hydrolysis of ester, thioester, amide, peptide and isopeptide bonds formed by the C-terminal Gly of ubiquitin (a 76-residue protein attached to proteins as an intracellular targeting signal).</text>
        <dbReference type="EC" id="3.4.19.12"/>
    </reaction>
</comment>